<accession>A0A934VKT7</accession>
<reference evidence="1" key="1">
    <citation type="submission" date="2021-01" db="EMBL/GenBank/DDBJ databases">
        <title>Modified the classification status of verrucomicrobia.</title>
        <authorList>
            <person name="Feng X."/>
        </authorList>
    </citation>
    <scope>NUCLEOTIDE SEQUENCE</scope>
    <source>
        <strain evidence="1">KCTC 12986</strain>
    </source>
</reference>
<organism evidence="1 2">
    <name type="scientific">Roseibacillus ishigakijimensis</name>
    <dbReference type="NCBI Taxonomy" id="454146"/>
    <lineage>
        <taxon>Bacteria</taxon>
        <taxon>Pseudomonadati</taxon>
        <taxon>Verrucomicrobiota</taxon>
        <taxon>Verrucomicrobiia</taxon>
        <taxon>Verrucomicrobiales</taxon>
        <taxon>Verrucomicrobiaceae</taxon>
        <taxon>Roseibacillus</taxon>
    </lineage>
</organism>
<sequence>MPDRAIYQSFPEEARLTAENNRRDRSSLLAATCVLGSDLFDLPLPIIGWEWECHDSFCERVSYGFAAYQFIQQIQVRRLVFQLWPFSFSASSGAR</sequence>
<dbReference type="EMBL" id="JAENIO010000001">
    <property type="protein sequence ID" value="MBK1832426.1"/>
    <property type="molecule type" value="Genomic_DNA"/>
</dbReference>
<comment type="caution">
    <text evidence="1">The sequence shown here is derived from an EMBL/GenBank/DDBJ whole genome shotgun (WGS) entry which is preliminary data.</text>
</comment>
<protein>
    <submittedName>
        <fullName evidence="1">Uncharacterized protein</fullName>
    </submittedName>
</protein>
<name>A0A934VKT7_9BACT</name>
<dbReference type="RefSeq" id="WP_200389863.1">
    <property type="nucleotide sequence ID" value="NZ_JAENIO010000001.1"/>
</dbReference>
<dbReference type="AlphaFoldDB" id="A0A934VKT7"/>
<gene>
    <name evidence="1" type="ORF">JIN78_00015</name>
</gene>
<proteinExistence type="predicted"/>
<dbReference type="Proteomes" id="UP000604083">
    <property type="component" value="Unassembled WGS sequence"/>
</dbReference>
<evidence type="ECO:0000313" key="2">
    <source>
        <dbReference type="Proteomes" id="UP000604083"/>
    </source>
</evidence>
<evidence type="ECO:0000313" key="1">
    <source>
        <dbReference type="EMBL" id="MBK1832426.1"/>
    </source>
</evidence>
<keyword evidence="2" id="KW-1185">Reference proteome</keyword>